<proteinExistence type="predicted"/>
<sequence>MLDKYGVGQDPYCYPGTSVLRNLLDLTDDQTLSEAERALSEVAADAIEFAPPPYDLSYLQSVHRRLFADLYEWAGELRTVDISKDSTHFCTTSRIEPEAKKLFTDLAQANWFQGLDRSALVAASAELFGDLNVVHPFREGNGRAQRILFEHIIVNAGYEISWWAVDAQVWLQANIDAVVCDYKALTGVFERCVGQPISS</sequence>
<gene>
    <name evidence="9" type="ORF">AFK24_21160</name>
</gene>
<organism evidence="9 10">
    <name type="scientific">Pseudomonas syringae</name>
    <dbReference type="NCBI Taxonomy" id="317"/>
    <lineage>
        <taxon>Bacteria</taxon>
        <taxon>Pseudomonadati</taxon>
        <taxon>Pseudomonadota</taxon>
        <taxon>Gammaproteobacteria</taxon>
        <taxon>Pseudomonadales</taxon>
        <taxon>Pseudomonadaceae</taxon>
        <taxon>Pseudomonas</taxon>
    </lineage>
</organism>
<evidence type="ECO:0000256" key="2">
    <source>
        <dbReference type="ARBA" id="ARBA00022695"/>
    </source>
</evidence>
<comment type="catalytic activity">
    <reaction evidence="6">
        <text>L-threonyl-[protein] + ATP = 3-O-(5'-adenylyl)-L-threonyl-[protein] + diphosphate</text>
        <dbReference type="Rhea" id="RHEA:54292"/>
        <dbReference type="Rhea" id="RHEA-COMP:11060"/>
        <dbReference type="Rhea" id="RHEA-COMP:13847"/>
        <dbReference type="ChEBI" id="CHEBI:30013"/>
        <dbReference type="ChEBI" id="CHEBI:30616"/>
        <dbReference type="ChEBI" id="CHEBI:33019"/>
        <dbReference type="ChEBI" id="CHEBI:138113"/>
        <dbReference type="EC" id="2.7.7.108"/>
    </reaction>
</comment>
<dbReference type="InterPro" id="IPR003812">
    <property type="entry name" value="Fido"/>
</dbReference>
<dbReference type="EC" id="2.7.7.108" evidence="5"/>
<keyword evidence="3" id="KW-0547">Nucleotide-binding</keyword>
<dbReference type="GO" id="GO:0005524">
    <property type="term" value="F:ATP binding"/>
    <property type="evidence" value="ECO:0007669"/>
    <property type="project" value="UniProtKB-KW"/>
</dbReference>
<dbReference type="Pfam" id="PF02661">
    <property type="entry name" value="Fic"/>
    <property type="match status" value="1"/>
</dbReference>
<keyword evidence="2" id="KW-0548">Nucleotidyltransferase</keyword>
<feature type="domain" description="Fido" evidence="8">
    <location>
        <begin position="54"/>
        <end position="191"/>
    </location>
</feature>
<reference evidence="9 10" key="1">
    <citation type="submission" date="2015-07" db="EMBL/GenBank/DDBJ databases">
        <title>Draft genome sequence of a diazotrophic, plant growth-promoting rhizobacterium of the Pseudomonas syringae complex.</title>
        <authorList>
            <person name="Patten C.L."/>
            <person name="Jeong H."/>
        </authorList>
    </citation>
    <scope>NUCLEOTIDE SEQUENCE [LARGE SCALE GENOMIC DNA]</scope>
    <source>
        <strain evidence="9 10">GR12-2</strain>
    </source>
</reference>
<keyword evidence="9" id="KW-0131">Cell cycle</keyword>
<dbReference type="PROSITE" id="PS51459">
    <property type="entry name" value="FIDO"/>
    <property type="match status" value="1"/>
</dbReference>
<evidence type="ECO:0000256" key="7">
    <source>
        <dbReference type="ARBA" id="ARBA00048696"/>
    </source>
</evidence>
<evidence type="ECO:0000256" key="4">
    <source>
        <dbReference type="ARBA" id="ARBA00022840"/>
    </source>
</evidence>
<dbReference type="PANTHER" id="PTHR39560">
    <property type="entry name" value="PROTEIN ADENYLYLTRANSFERASE FIC-RELATED"/>
    <property type="match status" value="1"/>
</dbReference>
<dbReference type="Gene3D" id="1.10.3290.10">
    <property type="entry name" value="Fido-like domain"/>
    <property type="match status" value="1"/>
</dbReference>
<dbReference type="OrthoDB" id="9807853at2"/>
<accession>A0A1C7Z0R7</accession>
<evidence type="ECO:0000256" key="3">
    <source>
        <dbReference type="ARBA" id="ARBA00022741"/>
    </source>
</evidence>
<dbReference type="NCBIfam" id="NF007672">
    <property type="entry name" value="PRK10347.1"/>
    <property type="match status" value="1"/>
</dbReference>
<dbReference type="Proteomes" id="UP000093104">
    <property type="component" value="Unassembled WGS sequence"/>
</dbReference>
<dbReference type="GO" id="GO:0051301">
    <property type="term" value="P:cell division"/>
    <property type="evidence" value="ECO:0007669"/>
    <property type="project" value="UniProtKB-KW"/>
</dbReference>
<keyword evidence="1" id="KW-0808">Transferase</keyword>
<dbReference type="GO" id="GO:0051302">
    <property type="term" value="P:regulation of cell division"/>
    <property type="evidence" value="ECO:0007669"/>
    <property type="project" value="TreeGrafter"/>
</dbReference>
<evidence type="ECO:0000313" key="9">
    <source>
        <dbReference type="EMBL" id="OCR23039.1"/>
    </source>
</evidence>
<evidence type="ECO:0000256" key="1">
    <source>
        <dbReference type="ARBA" id="ARBA00022679"/>
    </source>
</evidence>
<keyword evidence="9" id="KW-0132">Cell division</keyword>
<evidence type="ECO:0000256" key="5">
    <source>
        <dbReference type="ARBA" id="ARBA00034531"/>
    </source>
</evidence>
<comment type="catalytic activity">
    <reaction evidence="7">
        <text>L-tyrosyl-[protein] + ATP = O-(5'-adenylyl)-L-tyrosyl-[protein] + diphosphate</text>
        <dbReference type="Rhea" id="RHEA:54288"/>
        <dbReference type="Rhea" id="RHEA-COMP:10136"/>
        <dbReference type="Rhea" id="RHEA-COMP:13846"/>
        <dbReference type="ChEBI" id="CHEBI:30616"/>
        <dbReference type="ChEBI" id="CHEBI:33019"/>
        <dbReference type="ChEBI" id="CHEBI:46858"/>
        <dbReference type="ChEBI" id="CHEBI:83624"/>
        <dbReference type="EC" id="2.7.7.108"/>
    </reaction>
</comment>
<dbReference type="RefSeq" id="WP_065835088.1">
    <property type="nucleotide sequence ID" value="NZ_LGSI01000060.1"/>
</dbReference>
<protein>
    <recommendedName>
        <fullName evidence="5">protein adenylyltransferase</fullName>
        <ecNumber evidence="5">2.7.7.108</ecNumber>
    </recommendedName>
</protein>
<keyword evidence="4" id="KW-0067">ATP-binding</keyword>
<dbReference type="GO" id="GO:0070733">
    <property type="term" value="F:AMPylase activity"/>
    <property type="evidence" value="ECO:0007669"/>
    <property type="project" value="UniProtKB-EC"/>
</dbReference>
<dbReference type="InterPro" id="IPR036597">
    <property type="entry name" value="Fido-like_dom_sf"/>
</dbReference>
<dbReference type="EMBL" id="LGSI01000060">
    <property type="protein sequence ID" value="OCR23039.1"/>
    <property type="molecule type" value="Genomic_DNA"/>
</dbReference>
<dbReference type="PATRIC" id="fig|317.243.peg.5297"/>
<evidence type="ECO:0000256" key="6">
    <source>
        <dbReference type="ARBA" id="ARBA00047939"/>
    </source>
</evidence>
<evidence type="ECO:0000259" key="8">
    <source>
        <dbReference type="PROSITE" id="PS51459"/>
    </source>
</evidence>
<name>A0A1C7Z0R7_PSESX</name>
<dbReference type="SUPFAM" id="SSF140931">
    <property type="entry name" value="Fic-like"/>
    <property type="match status" value="1"/>
</dbReference>
<comment type="caution">
    <text evidence="9">The sequence shown here is derived from an EMBL/GenBank/DDBJ whole genome shotgun (WGS) entry which is preliminary data.</text>
</comment>
<dbReference type="PANTHER" id="PTHR39560:SF1">
    <property type="entry name" value="PROTEIN ADENYLYLTRANSFERASE FIC-RELATED"/>
    <property type="match status" value="1"/>
</dbReference>
<evidence type="ECO:0000313" key="10">
    <source>
        <dbReference type="Proteomes" id="UP000093104"/>
    </source>
</evidence>
<dbReference type="AlphaFoldDB" id="A0A1C7Z0R7"/>